<dbReference type="Pfam" id="PF00162">
    <property type="entry name" value="PGK"/>
    <property type="match status" value="2"/>
</dbReference>
<keyword evidence="4" id="KW-0547">Nucleotide-binding</keyword>
<proteinExistence type="inferred from homology"/>
<evidence type="ECO:0000256" key="4">
    <source>
        <dbReference type="ARBA" id="ARBA00022741"/>
    </source>
</evidence>
<dbReference type="PANTHER" id="PTHR11406">
    <property type="entry name" value="PHOSPHOGLYCERATE KINASE"/>
    <property type="match status" value="1"/>
</dbReference>
<dbReference type="EC" id="2.7.2.3" evidence="2 7"/>
<dbReference type="GO" id="GO:0005829">
    <property type="term" value="C:cytosol"/>
    <property type="evidence" value="ECO:0007669"/>
    <property type="project" value="TreeGrafter"/>
</dbReference>
<comment type="similarity">
    <text evidence="7">Belongs to the phosphoglycerate kinase family.</text>
</comment>
<comment type="catalytic activity">
    <reaction evidence="1 7">
        <text>(2R)-3-phosphoglycerate + ATP = (2R)-3-phospho-glyceroyl phosphate + ADP</text>
        <dbReference type="Rhea" id="RHEA:14801"/>
        <dbReference type="ChEBI" id="CHEBI:30616"/>
        <dbReference type="ChEBI" id="CHEBI:57604"/>
        <dbReference type="ChEBI" id="CHEBI:58272"/>
        <dbReference type="ChEBI" id="CHEBI:456216"/>
        <dbReference type="EC" id="2.7.2.3"/>
    </reaction>
</comment>
<dbReference type="Proteomes" id="UP000034601">
    <property type="component" value="Unassembled WGS sequence"/>
</dbReference>
<evidence type="ECO:0000256" key="1">
    <source>
        <dbReference type="ARBA" id="ARBA00000642"/>
    </source>
</evidence>
<evidence type="ECO:0000256" key="7">
    <source>
        <dbReference type="RuleBase" id="RU000532"/>
    </source>
</evidence>
<keyword evidence="6" id="KW-0067">ATP-binding</keyword>
<dbReference type="GO" id="GO:0006096">
    <property type="term" value="P:glycolytic process"/>
    <property type="evidence" value="ECO:0007669"/>
    <property type="project" value="InterPro"/>
</dbReference>
<evidence type="ECO:0000313" key="8">
    <source>
        <dbReference type="EMBL" id="KKR81962.1"/>
    </source>
</evidence>
<name>A0A0G0X2X3_9BACT</name>
<sequence>MQVVSREFIAGKKVLLRLDLDVPIENGKVDEDFRLKAALPTLRLCLEHASEVIAMGHIGRPKGKKVEELSVAPIYDWLEKQGLSSHLMSGKLKLLENLRFEEGENKCDPEYAKELAGLGEVYINEAFAAHHPAASTTILPTLLPAFAGLHFAREVEVLTKVRGNPGKPLVVIIGGAKVENKLPLVLAMAKIADQVLVGGKITLELVRSSAVSLPANVLIGELNKEGTDIAEETVQKWKPVISGAKMIVWNGPLGKVEEDQNDQSKNIAQLIIKSGAESIIGGGDTITALNKWGLLNKFSFVSTGGGAMLKFLAEGTLPTIEALR</sequence>
<dbReference type="GO" id="GO:0043531">
    <property type="term" value="F:ADP binding"/>
    <property type="evidence" value="ECO:0007669"/>
    <property type="project" value="TreeGrafter"/>
</dbReference>
<organism evidence="8 9">
    <name type="scientific">Candidatus Daviesbacteria bacterium GW2011_GWA2_40_9</name>
    <dbReference type="NCBI Taxonomy" id="1618424"/>
    <lineage>
        <taxon>Bacteria</taxon>
        <taxon>Candidatus Daviesiibacteriota</taxon>
    </lineage>
</organism>
<accession>A0A0G0X2X3</accession>
<reference evidence="8 9" key="1">
    <citation type="journal article" date="2015" name="Nature">
        <title>rRNA introns, odd ribosomes, and small enigmatic genomes across a large radiation of phyla.</title>
        <authorList>
            <person name="Brown C.T."/>
            <person name="Hug L.A."/>
            <person name="Thomas B.C."/>
            <person name="Sharon I."/>
            <person name="Castelle C.J."/>
            <person name="Singh A."/>
            <person name="Wilkins M.J."/>
            <person name="Williams K.H."/>
            <person name="Banfield J.F."/>
        </authorList>
    </citation>
    <scope>NUCLEOTIDE SEQUENCE [LARGE SCALE GENOMIC DNA]</scope>
</reference>
<dbReference type="SUPFAM" id="SSF53748">
    <property type="entry name" value="Phosphoglycerate kinase"/>
    <property type="match status" value="1"/>
</dbReference>
<evidence type="ECO:0000256" key="5">
    <source>
        <dbReference type="ARBA" id="ARBA00022777"/>
    </source>
</evidence>
<dbReference type="Gene3D" id="3.40.50.1260">
    <property type="entry name" value="Phosphoglycerate kinase, N-terminal domain"/>
    <property type="match status" value="3"/>
</dbReference>
<dbReference type="InterPro" id="IPR015824">
    <property type="entry name" value="Phosphoglycerate_kinase_N"/>
</dbReference>
<evidence type="ECO:0000256" key="6">
    <source>
        <dbReference type="ARBA" id="ARBA00022840"/>
    </source>
</evidence>
<dbReference type="AlphaFoldDB" id="A0A0G0X2X3"/>
<protein>
    <recommendedName>
        <fullName evidence="2 7">Phosphoglycerate kinase</fullName>
        <ecNumber evidence="2 7">2.7.2.3</ecNumber>
    </recommendedName>
</protein>
<dbReference type="InterPro" id="IPR036043">
    <property type="entry name" value="Phosphoglycerate_kinase_sf"/>
</dbReference>
<dbReference type="GO" id="GO:0004618">
    <property type="term" value="F:phosphoglycerate kinase activity"/>
    <property type="evidence" value="ECO:0007669"/>
    <property type="project" value="UniProtKB-EC"/>
</dbReference>
<dbReference type="InterPro" id="IPR001576">
    <property type="entry name" value="Phosphoglycerate_kinase"/>
</dbReference>
<evidence type="ECO:0000256" key="3">
    <source>
        <dbReference type="ARBA" id="ARBA00022679"/>
    </source>
</evidence>
<dbReference type="PANTHER" id="PTHR11406:SF23">
    <property type="entry name" value="PHOSPHOGLYCERATE KINASE 1, CHLOROPLASTIC-RELATED"/>
    <property type="match status" value="1"/>
</dbReference>
<evidence type="ECO:0000256" key="2">
    <source>
        <dbReference type="ARBA" id="ARBA00013061"/>
    </source>
</evidence>
<dbReference type="EMBL" id="LCAB01000020">
    <property type="protein sequence ID" value="KKR81962.1"/>
    <property type="molecule type" value="Genomic_DNA"/>
</dbReference>
<keyword evidence="5 7" id="KW-0418">Kinase</keyword>
<dbReference type="PRINTS" id="PR00477">
    <property type="entry name" value="PHGLYCKINASE"/>
</dbReference>
<evidence type="ECO:0000313" key="9">
    <source>
        <dbReference type="Proteomes" id="UP000034601"/>
    </source>
</evidence>
<dbReference type="GO" id="GO:0006094">
    <property type="term" value="P:gluconeogenesis"/>
    <property type="evidence" value="ECO:0007669"/>
    <property type="project" value="TreeGrafter"/>
</dbReference>
<gene>
    <name evidence="8" type="ORF">UU29_C0020G0004</name>
</gene>
<comment type="caution">
    <text evidence="8">The sequence shown here is derived from an EMBL/GenBank/DDBJ whole genome shotgun (WGS) entry which is preliminary data.</text>
</comment>
<keyword evidence="3 7" id="KW-0808">Transferase</keyword>
<dbReference type="GO" id="GO:0005524">
    <property type="term" value="F:ATP binding"/>
    <property type="evidence" value="ECO:0007669"/>
    <property type="project" value="UniProtKB-KW"/>
</dbReference>